<keyword evidence="2" id="KW-1185">Reference proteome</keyword>
<comment type="caution">
    <text evidence="1">The sequence shown here is derived from an EMBL/GenBank/DDBJ whole genome shotgun (WGS) entry which is preliminary data.</text>
</comment>
<dbReference type="OrthoDB" id="1935586at2759"/>
<proteinExistence type="predicted"/>
<dbReference type="SUPFAM" id="SSF53098">
    <property type="entry name" value="Ribonuclease H-like"/>
    <property type="match status" value="1"/>
</dbReference>
<name>A0A371IE71_MUCPR</name>
<evidence type="ECO:0000313" key="2">
    <source>
        <dbReference type="Proteomes" id="UP000257109"/>
    </source>
</evidence>
<dbReference type="AlphaFoldDB" id="A0A371IE71"/>
<protein>
    <recommendedName>
        <fullName evidence="3">Integrase catalytic domain-containing protein</fullName>
    </recommendedName>
</protein>
<reference evidence="1" key="1">
    <citation type="submission" date="2018-05" db="EMBL/GenBank/DDBJ databases">
        <title>Draft genome of Mucuna pruriens seed.</title>
        <authorList>
            <person name="Nnadi N.E."/>
            <person name="Vos R."/>
            <person name="Hasami M.H."/>
            <person name="Devisetty U.K."/>
            <person name="Aguiy J.C."/>
        </authorList>
    </citation>
    <scope>NUCLEOTIDE SEQUENCE [LARGE SCALE GENOMIC DNA]</scope>
    <source>
        <strain evidence="1">JCA_2017</strain>
    </source>
</reference>
<evidence type="ECO:0008006" key="3">
    <source>
        <dbReference type="Google" id="ProtNLM"/>
    </source>
</evidence>
<dbReference type="Proteomes" id="UP000257109">
    <property type="component" value="Unassembled WGS sequence"/>
</dbReference>
<feature type="non-terminal residue" evidence="1">
    <location>
        <position position="1"/>
    </location>
</feature>
<dbReference type="InterPro" id="IPR036397">
    <property type="entry name" value="RNaseH_sf"/>
</dbReference>
<accession>A0A371IE71</accession>
<dbReference type="InterPro" id="IPR012337">
    <property type="entry name" value="RNaseH-like_sf"/>
</dbReference>
<organism evidence="1 2">
    <name type="scientific">Mucuna pruriens</name>
    <name type="common">Velvet bean</name>
    <name type="synonym">Dolichos pruriens</name>
    <dbReference type="NCBI Taxonomy" id="157652"/>
    <lineage>
        <taxon>Eukaryota</taxon>
        <taxon>Viridiplantae</taxon>
        <taxon>Streptophyta</taxon>
        <taxon>Embryophyta</taxon>
        <taxon>Tracheophyta</taxon>
        <taxon>Spermatophyta</taxon>
        <taxon>Magnoliopsida</taxon>
        <taxon>eudicotyledons</taxon>
        <taxon>Gunneridae</taxon>
        <taxon>Pentapetalae</taxon>
        <taxon>rosids</taxon>
        <taxon>fabids</taxon>
        <taxon>Fabales</taxon>
        <taxon>Fabaceae</taxon>
        <taxon>Papilionoideae</taxon>
        <taxon>50 kb inversion clade</taxon>
        <taxon>NPAAA clade</taxon>
        <taxon>indigoferoid/millettioid clade</taxon>
        <taxon>Phaseoleae</taxon>
        <taxon>Mucuna</taxon>
    </lineage>
</organism>
<dbReference type="GO" id="GO:0003676">
    <property type="term" value="F:nucleic acid binding"/>
    <property type="evidence" value="ECO:0007669"/>
    <property type="project" value="InterPro"/>
</dbReference>
<dbReference type="PANTHER" id="PTHR35046">
    <property type="entry name" value="ZINC KNUCKLE (CCHC-TYPE) FAMILY PROTEIN"/>
    <property type="match status" value="1"/>
</dbReference>
<gene>
    <name evidence="1" type="ORF">CR513_01748</name>
</gene>
<evidence type="ECO:0000313" key="1">
    <source>
        <dbReference type="EMBL" id="RDY13346.1"/>
    </source>
</evidence>
<sequence length="175" mass="20423">MSWVDLSMDFVLGLPRLKNGKDSILMTYKVDDACLVTNLFFKEVIRSRDLPRMITSNRDSKLLHHFWRILWSKLGTKLLFSIVCHPQINGQTKVTNKTLSKCLGVMGKINSITSHTPFELVYGFNRLTLLDLLSLRNMNAMCILTLKRRLRNFLRGLIKGKYKKLLKKVIKFWFT</sequence>
<dbReference type="PANTHER" id="PTHR35046:SF9">
    <property type="entry name" value="RNA-DIRECTED DNA POLYMERASE"/>
    <property type="match status" value="1"/>
</dbReference>
<dbReference type="Gene3D" id="3.30.420.10">
    <property type="entry name" value="Ribonuclease H-like superfamily/Ribonuclease H"/>
    <property type="match status" value="1"/>
</dbReference>
<dbReference type="EMBL" id="QJKJ01000293">
    <property type="protein sequence ID" value="RDY13346.1"/>
    <property type="molecule type" value="Genomic_DNA"/>
</dbReference>
<dbReference type="STRING" id="157652.A0A371IE71"/>